<evidence type="ECO:0000313" key="1">
    <source>
        <dbReference type="EMBL" id="EGT41232.1"/>
    </source>
</evidence>
<name>G0NZL7_CAEBE</name>
<reference evidence="2" key="1">
    <citation type="submission" date="2011-07" db="EMBL/GenBank/DDBJ databases">
        <authorList>
            <consortium name="Caenorhabditis brenneri Sequencing and Analysis Consortium"/>
            <person name="Wilson R.K."/>
        </authorList>
    </citation>
    <scope>NUCLEOTIDE SEQUENCE [LARGE SCALE GENOMIC DNA]</scope>
    <source>
        <strain evidence="2">PB2801</strain>
    </source>
</reference>
<evidence type="ECO:0000313" key="2">
    <source>
        <dbReference type="Proteomes" id="UP000008068"/>
    </source>
</evidence>
<dbReference type="HOGENOM" id="CLU_2529449_0_0_1"/>
<accession>G0NZL7</accession>
<proteinExistence type="predicted"/>
<dbReference type="InParanoid" id="G0NZL7"/>
<sequence>MFSFWWINSLQKTQLISARSSSSTNHSIAFARRIAAQYNFKALKDHCLNKLTCRAEIRAVLGMSATGLDPSICAALLEKSLSLQ</sequence>
<organism evidence="2">
    <name type="scientific">Caenorhabditis brenneri</name>
    <name type="common">Nematode worm</name>
    <dbReference type="NCBI Taxonomy" id="135651"/>
    <lineage>
        <taxon>Eukaryota</taxon>
        <taxon>Metazoa</taxon>
        <taxon>Ecdysozoa</taxon>
        <taxon>Nematoda</taxon>
        <taxon>Chromadorea</taxon>
        <taxon>Rhabditida</taxon>
        <taxon>Rhabditina</taxon>
        <taxon>Rhabditomorpha</taxon>
        <taxon>Rhabditoidea</taxon>
        <taxon>Rhabditidae</taxon>
        <taxon>Peloderinae</taxon>
        <taxon>Caenorhabditis</taxon>
    </lineage>
</organism>
<protein>
    <submittedName>
        <fullName evidence="1">Uncharacterized protein</fullName>
    </submittedName>
</protein>
<keyword evidence="2" id="KW-1185">Reference proteome</keyword>
<dbReference type="Proteomes" id="UP000008068">
    <property type="component" value="Unassembled WGS sequence"/>
</dbReference>
<gene>
    <name evidence="1" type="ORF">CAEBREN_02905</name>
</gene>
<dbReference type="EMBL" id="GL379990">
    <property type="protein sequence ID" value="EGT41232.1"/>
    <property type="molecule type" value="Genomic_DNA"/>
</dbReference>
<dbReference type="AlphaFoldDB" id="G0NZL7"/>